<dbReference type="AlphaFoldDB" id="X1LUR2"/>
<dbReference type="EMBL" id="BARV01000398">
    <property type="protein sequence ID" value="GAH97878.1"/>
    <property type="molecule type" value="Genomic_DNA"/>
</dbReference>
<reference evidence="1" key="1">
    <citation type="journal article" date="2014" name="Front. Microbiol.">
        <title>High frequency of phylogenetically diverse reductive dehalogenase-homologous genes in deep subseafloor sedimentary metagenomes.</title>
        <authorList>
            <person name="Kawai M."/>
            <person name="Futagami T."/>
            <person name="Toyoda A."/>
            <person name="Takaki Y."/>
            <person name="Nishi S."/>
            <person name="Hori S."/>
            <person name="Arai W."/>
            <person name="Tsubouchi T."/>
            <person name="Morono Y."/>
            <person name="Uchiyama I."/>
            <person name="Ito T."/>
            <person name="Fujiyama A."/>
            <person name="Inagaki F."/>
            <person name="Takami H."/>
        </authorList>
    </citation>
    <scope>NUCLEOTIDE SEQUENCE</scope>
    <source>
        <strain evidence="1">Expedition CK06-06</strain>
    </source>
</reference>
<feature type="non-terminal residue" evidence="1">
    <location>
        <position position="1"/>
    </location>
</feature>
<accession>X1LUR2</accession>
<proteinExistence type="predicted"/>
<feature type="non-terminal residue" evidence="1">
    <location>
        <position position="748"/>
    </location>
</feature>
<name>X1LUR2_9ZZZZ</name>
<sequence length="748" mass="88337">KIAHKRANDGHFFVEAADFDNEVLQNLEADEIIKYDSNAVGYFITHDIYEEWALHKIIEKNFIKSKDYKKIFDAIGSSLPIRRAFRNWLSEKLFINKDEVKSLIEGTTIDDEIESYWKDEIYISVLLSDYAGIFFQLFEGKLLEDKQKLLMRFIFLLRIACKEIDEDFLDLLGIRKTAGIALKTLFTKPKGSGWNCVIDFIHKHRNDFGLQNINIILPLLDDWNKKNKDGETTKKASQIALFYYEEIAKNDGIGYGYRDETKNQIIRSVLNGSFEIKEELTNIFNEVVFKKETDHSSKHYELIQTILSSATDSFEITKNLPEQVISLADLFWFQIPDKTNWRSGGRMGVEQYFCLPEHHLEYYPASAFQTPIFQLLRFAPKQAIDFILSFTNKTVECYSKSELKNEIEEIEVFINEKEIIKQYISNRLWNMYRGTQVSTYLLESIHMALEKWLLEYAKTAPQEKLENLCSYLIKKSISASITAIVTSAVLAQPSKLFNIAKILFQTKELFLYDTSRMMLDQTAKSHFSIGYGFNYQRKIYQDERITTCDDKHRKMSLEHLAVNYQFFRSEEESEQEAEKRQEILWKILDKYYEQLPSKSKQTESDKTWRLYLARMDRRKMNLTTEEKNGQVLIKFNTEIDPELKKYSEESIKRSSDEMKYTSLNLWSNYRFERNEDKYKQYQQYEKNPQLVITETKEIIEGLKNRKDENFSLSNQSIPAYTCSVLIRDFFDKLNSEEKEFCKEVIINF</sequence>
<comment type="caution">
    <text evidence="1">The sequence shown here is derived from an EMBL/GenBank/DDBJ whole genome shotgun (WGS) entry which is preliminary data.</text>
</comment>
<gene>
    <name evidence="1" type="ORF">S06H3_01560</name>
</gene>
<evidence type="ECO:0000313" key="1">
    <source>
        <dbReference type="EMBL" id="GAH97878.1"/>
    </source>
</evidence>
<organism evidence="1">
    <name type="scientific">marine sediment metagenome</name>
    <dbReference type="NCBI Taxonomy" id="412755"/>
    <lineage>
        <taxon>unclassified sequences</taxon>
        <taxon>metagenomes</taxon>
        <taxon>ecological metagenomes</taxon>
    </lineage>
</organism>
<protein>
    <submittedName>
        <fullName evidence="1">Uncharacterized protein</fullName>
    </submittedName>
</protein>